<dbReference type="InterPro" id="IPR000182">
    <property type="entry name" value="GNAT_dom"/>
</dbReference>
<dbReference type="PANTHER" id="PTHR43420">
    <property type="entry name" value="ACETYLTRANSFERASE"/>
    <property type="match status" value="1"/>
</dbReference>
<dbReference type="InterPro" id="IPR016181">
    <property type="entry name" value="Acyl_CoA_acyltransferase"/>
</dbReference>
<protein>
    <recommendedName>
        <fullName evidence="3">N-acetyltransferase domain-containing protein</fullName>
    </recommendedName>
</protein>
<dbReference type="CDD" id="cd04301">
    <property type="entry name" value="NAT_SF"/>
    <property type="match status" value="1"/>
</dbReference>
<organism evidence="4 5">
    <name type="scientific">Pinctada imbricata</name>
    <name type="common">Atlantic pearl-oyster</name>
    <name type="synonym">Pinctada martensii</name>
    <dbReference type="NCBI Taxonomy" id="66713"/>
    <lineage>
        <taxon>Eukaryota</taxon>
        <taxon>Metazoa</taxon>
        <taxon>Spiralia</taxon>
        <taxon>Lophotrochozoa</taxon>
        <taxon>Mollusca</taxon>
        <taxon>Bivalvia</taxon>
        <taxon>Autobranchia</taxon>
        <taxon>Pteriomorphia</taxon>
        <taxon>Pterioida</taxon>
        <taxon>Pterioidea</taxon>
        <taxon>Pteriidae</taxon>
        <taxon>Pinctada</taxon>
    </lineage>
</organism>
<dbReference type="InterPro" id="IPR050680">
    <property type="entry name" value="YpeA/RimI_acetyltransf"/>
</dbReference>
<keyword evidence="1" id="KW-0808">Transferase</keyword>
<dbReference type="Proteomes" id="UP001186944">
    <property type="component" value="Unassembled WGS sequence"/>
</dbReference>
<keyword evidence="5" id="KW-1185">Reference proteome</keyword>
<name>A0AA88YBW6_PINIB</name>
<dbReference type="AlphaFoldDB" id="A0AA88YBW6"/>
<evidence type="ECO:0000259" key="3">
    <source>
        <dbReference type="PROSITE" id="PS51186"/>
    </source>
</evidence>
<dbReference type="SUPFAM" id="SSF55729">
    <property type="entry name" value="Acyl-CoA N-acyltransferases (Nat)"/>
    <property type="match status" value="1"/>
</dbReference>
<dbReference type="Gene3D" id="3.40.630.30">
    <property type="match status" value="1"/>
</dbReference>
<dbReference type="PROSITE" id="PS51186">
    <property type="entry name" value="GNAT"/>
    <property type="match status" value="1"/>
</dbReference>
<sequence>MYIHSDGPVTVRNMKETPEDCSFAGRLAIEAFRSKFVHVTSERSIPTVIKCSEKSQYRQDPVFYQRNFIAEYNGEKAGLMMLKYNGDPEERDNDAWNALGCCDTLGLCCLGICLSSSVSKGKCYLDHICVDERFRGKGIGKVLMTVGENEARRNGCRSIYLYVSSTNRAKNLYERQGYRVKGEESCCCFIYCCTGEKVCFI</sequence>
<proteinExistence type="predicted"/>
<keyword evidence="2" id="KW-0012">Acyltransferase</keyword>
<dbReference type="GO" id="GO:0016747">
    <property type="term" value="F:acyltransferase activity, transferring groups other than amino-acyl groups"/>
    <property type="evidence" value="ECO:0007669"/>
    <property type="project" value="InterPro"/>
</dbReference>
<dbReference type="Pfam" id="PF00583">
    <property type="entry name" value="Acetyltransf_1"/>
    <property type="match status" value="1"/>
</dbReference>
<evidence type="ECO:0000256" key="2">
    <source>
        <dbReference type="ARBA" id="ARBA00023315"/>
    </source>
</evidence>
<accession>A0AA88YBW6</accession>
<feature type="domain" description="N-acetyltransferase" evidence="3">
    <location>
        <begin position="9"/>
        <end position="196"/>
    </location>
</feature>
<comment type="caution">
    <text evidence="4">The sequence shown here is derived from an EMBL/GenBank/DDBJ whole genome shotgun (WGS) entry which is preliminary data.</text>
</comment>
<reference evidence="4" key="1">
    <citation type="submission" date="2019-08" db="EMBL/GenBank/DDBJ databases">
        <title>The improved chromosome-level genome for the pearl oyster Pinctada fucata martensii using PacBio sequencing and Hi-C.</title>
        <authorList>
            <person name="Zheng Z."/>
        </authorList>
    </citation>
    <scope>NUCLEOTIDE SEQUENCE</scope>
    <source>
        <strain evidence="4">ZZ-2019</strain>
        <tissue evidence="4">Adductor muscle</tissue>
    </source>
</reference>
<evidence type="ECO:0000313" key="5">
    <source>
        <dbReference type="Proteomes" id="UP001186944"/>
    </source>
</evidence>
<dbReference type="PANTHER" id="PTHR43420:SF47">
    <property type="entry name" value="N-ACETYLTRANSFERASE DOMAIN-CONTAINING PROTEIN"/>
    <property type="match status" value="1"/>
</dbReference>
<dbReference type="EMBL" id="VSWD01000007">
    <property type="protein sequence ID" value="KAK3096858.1"/>
    <property type="molecule type" value="Genomic_DNA"/>
</dbReference>
<gene>
    <name evidence="4" type="ORF">FSP39_004049</name>
</gene>
<evidence type="ECO:0000313" key="4">
    <source>
        <dbReference type="EMBL" id="KAK3096858.1"/>
    </source>
</evidence>
<evidence type="ECO:0000256" key="1">
    <source>
        <dbReference type="ARBA" id="ARBA00022679"/>
    </source>
</evidence>